<proteinExistence type="inferred from homology"/>
<dbReference type="GO" id="GO:0016491">
    <property type="term" value="F:oxidoreductase activity"/>
    <property type="evidence" value="ECO:0007669"/>
    <property type="project" value="UniProtKB-KW"/>
</dbReference>
<keyword evidence="2" id="KW-0560">Oxidoreductase</keyword>
<reference evidence="3" key="1">
    <citation type="submission" date="2018-06" db="EMBL/GenBank/DDBJ databases">
        <authorList>
            <person name="Zhirakovskaya E."/>
        </authorList>
    </citation>
    <scope>NUCLEOTIDE SEQUENCE</scope>
</reference>
<dbReference type="SUPFAM" id="SSF51735">
    <property type="entry name" value="NAD(P)-binding Rossmann-fold domains"/>
    <property type="match status" value="1"/>
</dbReference>
<feature type="non-terminal residue" evidence="3">
    <location>
        <position position="54"/>
    </location>
</feature>
<dbReference type="InterPro" id="IPR002347">
    <property type="entry name" value="SDR_fam"/>
</dbReference>
<comment type="similarity">
    <text evidence="1">Belongs to the short-chain dehydrogenases/reductases (SDR) family.</text>
</comment>
<evidence type="ECO:0000313" key="3">
    <source>
        <dbReference type="EMBL" id="VAW30308.1"/>
    </source>
</evidence>
<protein>
    <recommendedName>
        <fullName evidence="4">3-oxoacyl-[acyl-carrier-protein] reductase</fullName>
    </recommendedName>
</protein>
<dbReference type="Pfam" id="PF00106">
    <property type="entry name" value="adh_short"/>
    <property type="match status" value="1"/>
</dbReference>
<evidence type="ECO:0000256" key="1">
    <source>
        <dbReference type="ARBA" id="ARBA00006484"/>
    </source>
</evidence>
<evidence type="ECO:0008006" key="4">
    <source>
        <dbReference type="Google" id="ProtNLM"/>
    </source>
</evidence>
<sequence>MDKFLENQVALVTGGAQGIGWGIAQALADHGAQLFICDISEKHIAQARAELVDS</sequence>
<gene>
    <name evidence="3" type="ORF">MNBD_CHLOROFLEXI01-3588</name>
</gene>
<name>A0A3B0UI49_9ZZZZ</name>
<dbReference type="InterPro" id="IPR051122">
    <property type="entry name" value="SDR_DHRS6-like"/>
</dbReference>
<organism evidence="3">
    <name type="scientific">hydrothermal vent metagenome</name>
    <dbReference type="NCBI Taxonomy" id="652676"/>
    <lineage>
        <taxon>unclassified sequences</taxon>
        <taxon>metagenomes</taxon>
        <taxon>ecological metagenomes</taxon>
    </lineage>
</organism>
<dbReference type="AlphaFoldDB" id="A0A3B0UI49"/>
<dbReference type="PANTHER" id="PTHR43477:SF1">
    <property type="entry name" value="DIHYDROANTICAPSIN 7-DEHYDROGENASE"/>
    <property type="match status" value="1"/>
</dbReference>
<dbReference type="EMBL" id="UOEU01000041">
    <property type="protein sequence ID" value="VAW30308.1"/>
    <property type="molecule type" value="Genomic_DNA"/>
</dbReference>
<dbReference type="PANTHER" id="PTHR43477">
    <property type="entry name" value="DIHYDROANTICAPSIN 7-DEHYDROGENASE"/>
    <property type="match status" value="1"/>
</dbReference>
<dbReference type="Gene3D" id="3.40.50.720">
    <property type="entry name" value="NAD(P)-binding Rossmann-like Domain"/>
    <property type="match status" value="1"/>
</dbReference>
<evidence type="ECO:0000256" key="2">
    <source>
        <dbReference type="ARBA" id="ARBA00023002"/>
    </source>
</evidence>
<accession>A0A3B0UI49</accession>
<dbReference type="InterPro" id="IPR036291">
    <property type="entry name" value="NAD(P)-bd_dom_sf"/>
</dbReference>